<dbReference type="InterPro" id="IPR044878">
    <property type="entry name" value="UbiA_sf"/>
</dbReference>
<feature type="transmembrane region" description="Helical" evidence="11">
    <location>
        <begin position="183"/>
        <end position="203"/>
    </location>
</feature>
<protein>
    <recommendedName>
        <fullName evidence="11 12">4-hydroxybenzoate octaprenyltransferase</fullName>
        <ecNumber evidence="11 12">2.5.1.39</ecNumber>
    </recommendedName>
    <alternativeName>
        <fullName evidence="11">4-HB polyprenyltransferase</fullName>
    </alternativeName>
</protein>
<comment type="function">
    <text evidence="11">Catalyzes the prenylation of para-hydroxybenzoate (PHB) with an all-trans polyprenyl group. Mediates the second step in the final reaction sequence of ubiquinone-8 (UQ-8) biosynthesis, which is the condensation of the polyisoprenoid side chain with PHB, generating the first membrane-bound Q intermediate 3-octaprenyl-4-hydroxybenzoate.</text>
</comment>
<sequence>MPTTWPETGSKVSAGASPAETIPDAPHRNFVDRLAPESLKPWLRLMRADRPIGVWLLLWPCWWSVALAARYLNDFPNFASTLPYLWLLVLFAIGSFVMRSAGCVYNDILDRDIDAKVARTQSRPLASGRISVKAAFALIVALCLVGLAVLIQFNVFAIALGFASVGIVLIYPLMKRVTFWPQAVLGLAFSWGALMGWAAIFGSLGVSPILLYAAAVAWTIGYDTIYAHQDKEDDAVIGLKSTALRFGKNTPAWLALFYGITIVGITLAGVLVGASYIFYGGMALAAGHLIWQIATLDMDDGQNCLDRFRSNHLFGAIVFFALILDMIPIPV</sequence>
<comment type="pathway">
    <text evidence="11">Cofactor biosynthesis; ubiquinone biosynthesis.</text>
</comment>
<accession>A0A8I1GG80</accession>
<keyword evidence="15" id="KW-1185">Reference proteome</keyword>
<dbReference type="InterPro" id="IPR039653">
    <property type="entry name" value="Prenyltransferase"/>
</dbReference>
<evidence type="ECO:0000256" key="11">
    <source>
        <dbReference type="HAMAP-Rule" id="MF_01635"/>
    </source>
</evidence>
<dbReference type="RefSeq" id="WP_037237647.1">
    <property type="nucleotide sequence ID" value="NZ_JAEMUK010000013.1"/>
</dbReference>
<dbReference type="GO" id="GO:0005886">
    <property type="term" value="C:plasma membrane"/>
    <property type="evidence" value="ECO:0007669"/>
    <property type="project" value="UniProtKB-SubCell"/>
</dbReference>
<dbReference type="Gene3D" id="1.20.120.1780">
    <property type="entry name" value="UbiA prenyltransferase"/>
    <property type="match status" value="1"/>
</dbReference>
<keyword evidence="9 11" id="KW-1133">Transmembrane helix</keyword>
<evidence type="ECO:0000256" key="4">
    <source>
        <dbReference type="ARBA" id="ARBA00022475"/>
    </source>
</evidence>
<dbReference type="Gene3D" id="1.10.357.140">
    <property type="entry name" value="UbiA prenyltransferase"/>
    <property type="match status" value="1"/>
</dbReference>
<comment type="similarity">
    <text evidence="3 11">Belongs to the UbiA prenyltransferase family.</text>
</comment>
<name>A0A8I1GG80_9HYPH</name>
<evidence type="ECO:0000256" key="13">
    <source>
        <dbReference type="SAM" id="MobiDB-lite"/>
    </source>
</evidence>
<evidence type="ECO:0000256" key="9">
    <source>
        <dbReference type="ARBA" id="ARBA00022989"/>
    </source>
</evidence>
<comment type="caution">
    <text evidence="14">The sequence shown here is derived from an EMBL/GenBank/DDBJ whole genome shotgun (WGS) entry which is preliminary data.</text>
</comment>
<evidence type="ECO:0000313" key="15">
    <source>
        <dbReference type="Proteomes" id="UP000623250"/>
    </source>
</evidence>
<evidence type="ECO:0000256" key="1">
    <source>
        <dbReference type="ARBA" id="ARBA00001946"/>
    </source>
</evidence>
<evidence type="ECO:0000256" key="6">
    <source>
        <dbReference type="ARBA" id="ARBA00022679"/>
    </source>
</evidence>
<feature type="transmembrane region" description="Helical" evidence="11">
    <location>
        <begin position="276"/>
        <end position="296"/>
    </location>
</feature>
<evidence type="ECO:0000256" key="12">
    <source>
        <dbReference type="NCBIfam" id="TIGR01474"/>
    </source>
</evidence>
<feature type="transmembrane region" description="Helical" evidence="11">
    <location>
        <begin position="209"/>
        <end position="229"/>
    </location>
</feature>
<dbReference type="FunFam" id="1.20.120.1780:FF:000001">
    <property type="entry name" value="4-hydroxybenzoate octaprenyltransferase"/>
    <property type="match status" value="1"/>
</dbReference>
<dbReference type="EMBL" id="JAEMUK010000013">
    <property type="protein sequence ID" value="MBJ7543316.1"/>
    <property type="molecule type" value="Genomic_DNA"/>
</dbReference>
<gene>
    <name evidence="11" type="primary">ubiA</name>
    <name evidence="14" type="ORF">JDN41_07080</name>
</gene>
<dbReference type="CDD" id="cd13959">
    <property type="entry name" value="PT_UbiA_COQ2"/>
    <property type="match status" value="1"/>
</dbReference>
<dbReference type="UniPathway" id="UPA00232"/>
<dbReference type="FunFam" id="1.10.357.140:FF:000003">
    <property type="entry name" value="4-hydroxybenzoate polyprenyltransferase, mitochondrial"/>
    <property type="match status" value="1"/>
</dbReference>
<evidence type="ECO:0000256" key="3">
    <source>
        <dbReference type="ARBA" id="ARBA00005985"/>
    </source>
</evidence>
<feature type="transmembrane region" description="Helical" evidence="11">
    <location>
        <begin position="250"/>
        <end position="270"/>
    </location>
</feature>
<feature type="compositionally biased region" description="Polar residues" evidence="13">
    <location>
        <begin position="1"/>
        <end position="11"/>
    </location>
</feature>
<comment type="catalytic activity">
    <reaction evidence="11">
        <text>all-trans-octaprenyl diphosphate + 4-hydroxybenzoate = 4-hydroxy-3-(all-trans-octaprenyl)benzoate + diphosphate</text>
        <dbReference type="Rhea" id="RHEA:27782"/>
        <dbReference type="ChEBI" id="CHEBI:1617"/>
        <dbReference type="ChEBI" id="CHEBI:17879"/>
        <dbReference type="ChEBI" id="CHEBI:33019"/>
        <dbReference type="ChEBI" id="CHEBI:57711"/>
        <dbReference type="EC" id="2.5.1.39"/>
    </reaction>
</comment>
<keyword evidence="4 11" id="KW-1003">Cell membrane</keyword>
<proteinExistence type="inferred from homology"/>
<keyword evidence="7 11" id="KW-0831">Ubiquinone biosynthesis</keyword>
<feature type="transmembrane region" description="Helical" evidence="11">
    <location>
        <begin position="130"/>
        <end position="149"/>
    </location>
</feature>
<dbReference type="PANTHER" id="PTHR11048:SF28">
    <property type="entry name" value="4-HYDROXYBENZOATE POLYPRENYLTRANSFERASE, MITOCHONDRIAL"/>
    <property type="match status" value="1"/>
</dbReference>
<evidence type="ECO:0000256" key="7">
    <source>
        <dbReference type="ARBA" id="ARBA00022688"/>
    </source>
</evidence>
<comment type="subcellular location">
    <subcellularLocation>
        <location evidence="11">Cell inner membrane</location>
        <topology evidence="11">Multi-pass membrane protein</topology>
    </subcellularLocation>
    <subcellularLocation>
        <location evidence="2">Membrane</location>
        <topology evidence="2">Multi-pass membrane protein</topology>
    </subcellularLocation>
</comment>
<keyword evidence="8 11" id="KW-0812">Transmembrane</keyword>
<dbReference type="InterPro" id="IPR006370">
    <property type="entry name" value="HB_polyprenyltransferase-like"/>
</dbReference>
<dbReference type="PROSITE" id="PS00943">
    <property type="entry name" value="UBIA"/>
    <property type="match status" value="1"/>
</dbReference>
<dbReference type="HAMAP" id="MF_01635">
    <property type="entry name" value="UbiA"/>
    <property type="match status" value="1"/>
</dbReference>
<keyword evidence="6 11" id="KW-0808">Transferase</keyword>
<evidence type="ECO:0000313" key="14">
    <source>
        <dbReference type="EMBL" id="MBJ7543316.1"/>
    </source>
</evidence>
<organism evidence="14 15">
    <name type="scientific">Rhodomicrobium udaipurense</name>
    <dbReference type="NCBI Taxonomy" id="1202716"/>
    <lineage>
        <taxon>Bacteria</taxon>
        <taxon>Pseudomonadati</taxon>
        <taxon>Pseudomonadota</taxon>
        <taxon>Alphaproteobacteria</taxon>
        <taxon>Hyphomicrobiales</taxon>
        <taxon>Hyphomicrobiaceae</taxon>
        <taxon>Rhodomicrobium</taxon>
    </lineage>
</organism>
<feature type="transmembrane region" description="Helical" evidence="11">
    <location>
        <begin position="84"/>
        <end position="109"/>
    </location>
</feature>
<evidence type="ECO:0000256" key="2">
    <source>
        <dbReference type="ARBA" id="ARBA00004141"/>
    </source>
</evidence>
<evidence type="ECO:0000256" key="10">
    <source>
        <dbReference type="ARBA" id="ARBA00023136"/>
    </source>
</evidence>
<dbReference type="InterPro" id="IPR030470">
    <property type="entry name" value="UbiA_prenylTrfase_CS"/>
</dbReference>
<dbReference type="GO" id="GO:0006744">
    <property type="term" value="P:ubiquinone biosynthetic process"/>
    <property type="evidence" value="ECO:0007669"/>
    <property type="project" value="UniProtKB-UniRule"/>
</dbReference>
<dbReference type="GO" id="GO:0008412">
    <property type="term" value="F:4-hydroxybenzoate polyprenyltransferase activity"/>
    <property type="evidence" value="ECO:0007669"/>
    <property type="project" value="UniProtKB-UniRule"/>
</dbReference>
<feature type="transmembrane region" description="Helical" evidence="11">
    <location>
        <begin position="155"/>
        <end position="174"/>
    </location>
</feature>
<evidence type="ECO:0000256" key="8">
    <source>
        <dbReference type="ARBA" id="ARBA00022692"/>
    </source>
</evidence>
<evidence type="ECO:0000256" key="5">
    <source>
        <dbReference type="ARBA" id="ARBA00022519"/>
    </source>
</evidence>
<dbReference type="EC" id="2.5.1.39" evidence="11 12"/>
<reference evidence="14 15" key="1">
    <citation type="submission" date="2020-12" db="EMBL/GenBank/DDBJ databases">
        <title>Revised draft genomes of Rhodomicrobium vannielii ATCC 17100 and Rhodomicrobium udaipurense JA643.</title>
        <authorList>
            <person name="Conners E.M."/>
            <person name="Davenport E.J."/>
            <person name="Bose A."/>
        </authorList>
    </citation>
    <scope>NUCLEOTIDE SEQUENCE [LARGE SCALE GENOMIC DNA]</scope>
    <source>
        <strain evidence="14 15">JA643</strain>
    </source>
</reference>
<comment type="cofactor">
    <cofactor evidence="1 11">
        <name>Mg(2+)</name>
        <dbReference type="ChEBI" id="CHEBI:18420"/>
    </cofactor>
</comment>
<feature type="transmembrane region" description="Helical" evidence="11">
    <location>
        <begin position="308"/>
        <end position="329"/>
    </location>
</feature>
<dbReference type="Proteomes" id="UP000623250">
    <property type="component" value="Unassembled WGS sequence"/>
</dbReference>
<keyword evidence="5 11" id="KW-0997">Cell inner membrane</keyword>
<dbReference type="PANTHER" id="PTHR11048">
    <property type="entry name" value="PRENYLTRANSFERASES"/>
    <property type="match status" value="1"/>
</dbReference>
<keyword evidence="10 11" id="KW-0472">Membrane</keyword>
<feature type="region of interest" description="Disordered" evidence="13">
    <location>
        <begin position="1"/>
        <end position="20"/>
    </location>
</feature>
<dbReference type="NCBIfam" id="TIGR01474">
    <property type="entry name" value="ubiA_proteo"/>
    <property type="match status" value="1"/>
</dbReference>
<dbReference type="InterPro" id="IPR000537">
    <property type="entry name" value="UbiA_prenyltransferase"/>
</dbReference>
<dbReference type="AlphaFoldDB" id="A0A8I1GG80"/>
<keyword evidence="11" id="KW-0460">Magnesium</keyword>
<feature type="transmembrane region" description="Helical" evidence="11">
    <location>
        <begin position="52"/>
        <end position="72"/>
    </location>
</feature>
<dbReference type="Pfam" id="PF01040">
    <property type="entry name" value="UbiA"/>
    <property type="match status" value="1"/>
</dbReference>